<proteinExistence type="inferred from homology"/>
<dbReference type="SUPFAM" id="SSF52266">
    <property type="entry name" value="SGNH hydrolase"/>
    <property type="match status" value="1"/>
</dbReference>
<sequence>MKLPNLGFCFFFFFILFALHTASPTFPEATTIPLPNCFAFFLFGDSYVDAGNNNYINTTADFQANFPPYGETFFHLPTRRFTDGRTIPDFLAEYAGLPLIPPYLDPHTNFYDNGVNFASSGSGALAESHEGSAIGLQTQMKFFKKVMKSLRKKLGNASAQTLISNSIFLFNFGGNDYLNPFDISYDIFNTSSAQERFVNMVVGNITIALKEVYKYGGRKFGFMTVPPLGHMPSSRIKRSVQFFEEASSITRLHNQLLPDALQKLGIQLEGFKYAFADTHTLLLQRILNPIKYGFKVVETACCGSGAFRGIYNCGRNVEGLPFTHCDNLEDYVFFDSFHPTEKLFKQLAELIWSGDAQIVKPYNFKQLFEYDSMLASY</sequence>
<organism evidence="4 5">
    <name type="scientific">Cucurbita moschata</name>
    <name type="common">Winter crookneck squash</name>
    <name type="synonym">Cucurbita pepo var. moschata</name>
    <dbReference type="NCBI Taxonomy" id="3662"/>
    <lineage>
        <taxon>Eukaryota</taxon>
        <taxon>Viridiplantae</taxon>
        <taxon>Streptophyta</taxon>
        <taxon>Embryophyta</taxon>
        <taxon>Tracheophyta</taxon>
        <taxon>Spermatophyta</taxon>
        <taxon>Magnoliopsida</taxon>
        <taxon>eudicotyledons</taxon>
        <taxon>Gunneridae</taxon>
        <taxon>Pentapetalae</taxon>
        <taxon>rosids</taxon>
        <taxon>fabids</taxon>
        <taxon>Cucurbitales</taxon>
        <taxon>Cucurbitaceae</taxon>
        <taxon>Cucurbiteae</taxon>
        <taxon>Cucurbita</taxon>
    </lineage>
</organism>
<keyword evidence="4" id="KW-1185">Reference proteome</keyword>
<keyword evidence="2 3" id="KW-0732">Signal</keyword>
<dbReference type="InterPro" id="IPR001087">
    <property type="entry name" value="GDSL"/>
</dbReference>
<gene>
    <name evidence="5" type="primary">LOC111451341</name>
</gene>
<evidence type="ECO:0000313" key="5">
    <source>
        <dbReference type="RefSeq" id="XP_022947487.1"/>
    </source>
</evidence>
<dbReference type="GO" id="GO:0016298">
    <property type="term" value="F:lipase activity"/>
    <property type="evidence" value="ECO:0007669"/>
    <property type="project" value="TreeGrafter"/>
</dbReference>
<dbReference type="InterPro" id="IPR044552">
    <property type="entry name" value="GLIP1-5/GLL25"/>
</dbReference>
<evidence type="ECO:0000256" key="2">
    <source>
        <dbReference type="ARBA" id="ARBA00022729"/>
    </source>
</evidence>
<dbReference type="GeneID" id="111451341"/>
<dbReference type="Pfam" id="PF00657">
    <property type="entry name" value="Lipase_GDSL"/>
    <property type="match status" value="1"/>
</dbReference>
<dbReference type="PANTHER" id="PTHR45966:SF1">
    <property type="entry name" value="GDSL ESTERASE_LIPASE 1-RELATED"/>
    <property type="match status" value="1"/>
</dbReference>
<reference evidence="5" key="1">
    <citation type="submission" date="2025-08" db="UniProtKB">
        <authorList>
            <consortium name="RefSeq"/>
        </authorList>
    </citation>
    <scope>IDENTIFICATION</scope>
    <source>
        <tissue evidence="5">Young leaves</tissue>
    </source>
</reference>
<dbReference type="RefSeq" id="XP_022947487.1">
    <property type="nucleotide sequence ID" value="XM_023091719.1"/>
</dbReference>
<accession>A0A6J1G6L0</accession>
<evidence type="ECO:0000256" key="3">
    <source>
        <dbReference type="SAM" id="SignalP"/>
    </source>
</evidence>
<dbReference type="InterPro" id="IPR036514">
    <property type="entry name" value="SGNH_hydro_sf"/>
</dbReference>
<dbReference type="InterPro" id="IPR035669">
    <property type="entry name" value="SGNH_plant_lipase-like"/>
</dbReference>
<dbReference type="Proteomes" id="UP000504609">
    <property type="component" value="Unplaced"/>
</dbReference>
<evidence type="ECO:0000313" key="4">
    <source>
        <dbReference type="Proteomes" id="UP000504609"/>
    </source>
</evidence>
<evidence type="ECO:0000256" key="1">
    <source>
        <dbReference type="ARBA" id="ARBA00008668"/>
    </source>
</evidence>
<dbReference type="KEGG" id="cmos:111451341"/>
<dbReference type="CDD" id="cd01837">
    <property type="entry name" value="SGNH_plant_lipase_like"/>
    <property type="match status" value="1"/>
</dbReference>
<dbReference type="Gene3D" id="3.40.50.1110">
    <property type="entry name" value="SGNH hydrolase"/>
    <property type="match status" value="1"/>
</dbReference>
<dbReference type="AlphaFoldDB" id="A0A6J1G6L0"/>
<feature type="chain" id="PRO_5026883835" evidence="3">
    <location>
        <begin position="25"/>
        <end position="377"/>
    </location>
</feature>
<name>A0A6J1G6L0_CUCMO</name>
<comment type="similarity">
    <text evidence="1">Belongs to the 'GDSL' lipolytic enzyme family.</text>
</comment>
<feature type="signal peptide" evidence="3">
    <location>
        <begin position="1"/>
        <end position="24"/>
    </location>
</feature>
<dbReference type="PANTHER" id="PTHR45966">
    <property type="entry name" value="GDSL-LIKE LIPASE/ACYLHYDROLASE"/>
    <property type="match status" value="1"/>
</dbReference>
<protein>
    <submittedName>
        <fullName evidence="5">GDSL esterase/lipase 2-like isoform X1</fullName>
    </submittedName>
</protein>